<reference evidence="7 8" key="1">
    <citation type="submission" date="2021-04" db="EMBL/GenBank/DDBJ databases">
        <title>Nocardia tengchongensis.</title>
        <authorList>
            <person name="Zhuang k."/>
            <person name="Ran Y."/>
            <person name="Li W."/>
        </authorList>
    </citation>
    <scope>NUCLEOTIDE SEQUENCE [LARGE SCALE GENOMIC DNA]</scope>
    <source>
        <strain evidence="7 8">CFH S0057</strain>
    </source>
</reference>
<evidence type="ECO:0000256" key="2">
    <source>
        <dbReference type="ARBA" id="ARBA00022723"/>
    </source>
</evidence>
<dbReference type="InterPro" id="IPR044940">
    <property type="entry name" value="NOS_dom_2"/>
</dbReference>
<dbReference type="EMBL" id="CP074371">
    <property type="protein sequence ID" value="QVI21421.1"/>
    <property type="molecule type" value="Genomic_DNA"/>
</dbReference>
<dbReference type="Pfam" id="PF02898">
    <property type="entry name" value="NO_synthase"/>
    <property type="match status" value="1"/>
</dbReference>
<evidence type="ECO:0000256" key="4">
    <source>
        <dbReference type="ARBA" id="ARBA00023004"/>
    </source>
</evidence>
<dbReference type="RefSeq" id="WP_213557523.1">
    <property type="nucleotide sequence ID" value="NZ_JBHXAJ010000002.1"/>
</dbReference>
<evidence type="ECO:0000259" key="6">
    <source>
        <dbReference type="Pfam" id="PF02898"/>
    </source>
</evidence>
<dbReference type="Proteomes" id="UP000683310">
    <property type="component" value="Chromosome"/>
</dbReference>
<protein>
    <submittedName>
        <fullName evidence="7">Nitric oxide synthase oxygenase</fullName>
    </submittedName>
</protein>
<dbReference type="Gene3D" id="3.90.1230.10">
    <property type="entry name" value="Nitric Oxide Synthase, Chain A, domain 3"/>
    <property type="match status" value="1"/>
</dbReference>
<evidence type="ECO:0000256" key="3">
    <source>
        <dbReference type="ARBA" id="ARBA00023002"/>
    </source>
</evidence>
<name>A0ABX8CPZ9_9NOCA</name>
<accession>A0ABX8CPZ9</accession>
<organism evidence="7 8">
    <name type="scientific">Nocardia tengchongensis</name>
    <dbReference type="NCBI Taxonomy" id="2055889"/>
    <lineage>
        <taxon>Bacteria</taxon>
        <taxon>Bacillati</taxon>
        <taxon>Actinomycetota</taxon>
        <taxon>Actinomycetes</taxon>
        <taxon>Mycobacteriales</taxon>
        <taxon>Nocardiaceae</taxon>
        <taxon>Nocardia</taxon>
    </lineage>
</organism>
<dbReference type="Gene3D" id="3.90.340.10">
    <property type="entry name" value="Nitric Oxide Synthase, Chain A, domain 1"/>
    <property type="match status" value="1"/>
</dbReference>
<dbReference type="InterPro" id="IPR004030">
    <property type="entry name" value="NOS_N"/>
</dbReference>
<feature type="domain" description="Nitric oxide synthase (NOS)" evidence="6">
    <location>
        <begin position="36"/>
        <end position="351"/>
    </location>
</feature>
<dbReference type="SUPFAM" id="SSF56512">
    <property type="entry name" value="Nitric oxide (NO) synthase oxygenase domain"/>
    <property type="match status" value="1"/>
</dbReference>
<gene>
    <name evidence="7" type="ORF">KHQ06_36635</name>
</gene>
<sequence>MTTSTRGTEARTEVPERERQCEDFFALPELAHLSPTRSTDAGRELRRDGTYRHTPEELDIGTKLAWRNHDRCVGRKHWRTLKVLDARAATSAADIAHACWEHLHYATNGGAVRSAITIAPPADAQGRAFRIINPQLICYAGYRVPGGVLGDPANVETTTLAMDLGWRGAGGPFDVLPLLIHSPDDVVHLFPVPPELVLEVPITHPELSWFADLGLRWRAVPAVSNMDLEIGGITYPCAPFNGWYVSSEIGRDLGDSDRYDALPEIAVHMGLDRSSDRTLWRDRALIELSHAILHSYRRARVHLVDHHTVARQFIDHVDRENAAGRSCPADWTWINPPLSASLTPTFHRYFDPPDPAIRPAFVRRAPLTISGPTPMTTHAIESGENAAAPPRPEHKRPWWTSIFESLRS</sequence>
<evidence type="ECO:0000313" key="8">
    <source>
        <dbReference type="Proteomes" id="UP000683310"/>
    </source>
</evidence>
<evidence type="ECO:0000256" key="5">
    <source>
        <dbReference type="SAM" id="MobiDB-lite"/>
    </source>
</evidence>
<dbReference type="Gene3D" id="3.90.440.10">
    <property type="entry name" value="Nitric Oxide Synthase,Heme Domain,Chain A domain 2"/>
    <property type="match status" value="1"/>
</dbReference>
<keyword evidence="4" id="KW-0408">Iron</keyword>
<keyword evidence="2" id="KW-0479">Metal-binding</keyword>
<evidence type="ECO:0000256" key="1">
    <source>
        <dbReference type="ARBA" id="ARBA00022617"/>
    </source>
</evidence>
<evidence type="ECO:0000313" key="7">
    <source>
        <dbReference type="EMBL" id="QVI21421.1"/>
    </source>
</evidence>
<dbReference type="InterPro" id="IPR036119">
    <property type="entry name" value="NOS_N_sf"/>
</dbReference>
<dbReference type="PANTHER" id="PTHR43410:SF1">
    <property type="entry name" value="NITRIC OXIDE SYNTHASE"/>
    <property type="match status" value="1"/>
</dbReference>
<dbReference type="InterPro" id="IPR044943">
    <property type="entry name" value="NOS_dom_1"/>
</dbReference>
<keyword evidence="1" id="KW-0349">Heme</keyword>
<dbReference type="InterPro" id="IPR050607">
    <property type="entry name" value="NOS"/>
</dbReference>
<dbReference type="InterPro" id="IPR044944">
    <property type="entry name" value="NOS_dom_3"/>
</dbReference>
<keyword evidence="3" id="KW-0560">Oxidoreductase</keyword>
<dbReference type="PANTHER" id="PTHR43410">
    <property type="entry name" value="NITRIC OXIDE SYNTHASE OXYGENASE"/>
    <property type="match status" value="1"/>
</dbReference>
<proteinExistence type="predicted"/>
<keyword evidence="8" id="KW-1185">Reference proteome</keyword>
<feature type="region of interest" description="Disordered" evidence="5">
    <location>
        <begin position="372"/>
        <end position="394"/>
    </location>
</feature>